<feature type="domain" description="AAA" evidence="1">
    <location>
        <begin position="137"/>
        <end position="174"/>
    </location>
</feature>
<dbReference type="InterPro" id="IPR027417">
    <property type="entry name" value="P-loop_NTPase"/>
</dbReference>
<dbReference type="Pfam" id="PF13614">
    <property type="entry name" value="AAA_31"/>
    <property type="match status" value="1"/>
</dbReference>
<organism evidence="2 3">
    <name type="scientific">Candidatus Methylospira mobilis</name>
    <dbReference type="NCBI Taxonomy" id="1808979"/>
    <lineage>
        <taxon>Bacteria</taxon>
        <taxon>Pseudomonadati</taxon>
        <taxon>Pseudomonadota</taxon>
        <taxon>Gammaproteobacteria</taxon>
        <taxon>Methylococcales</taxon>
        <taxon>Methylococcaceae</taxon>
        <taxon>Candidatus Methylospira</taxon>
    </lineage>
</organism>
<dbReference type="AlphaFoldDB" id="A0A5Q0BHM6"/>
<protein>
    <submittedName>
        <fullName evidence="2">AAA family ATPase</fullName>
    </submittedName>
</protein>
<dbReference type="Gene3D" id="3.40.50.300">
    <property type="entry name" value="P-loop containing nucleotide triphosphate hydrolases"/>
    <property type="match status" value="1"/>
</dbReference>
<dbReference type="Proteomes" id="UP000325755">
    <property type="component" value="Chromosome"/>
</dbReference>
<dbReference type="KEGG" id="mmob:F6R98_02475"/>
<accession>A0A5Q0BHM6</accession>
<dbReference type="PANTHER" id="PTHR13696:SF52">
    <property type="entry name" value="PARA FAMILY PROTEIN CT_582"/>
    <property type="match status" value="1"/>
</dbReference>
<evidence type="ECO:0000313" key="3">
    <source>
        <dbReference type="Proteomes" id="UP000325755"/>
    </source>
</evidence>
<gene>
    <name evidence="2" type="ORF">F6R98_02475</name>
</gene>
<dbReference type="OrthoDB" id="9804460at2"/>
<evidence type="ECO:0000313" key="2">
    <source>
        <dbReference type="EMBL" id="QFY41628.1"/>
    </source>
</evidence>
<dbReference type="InterPro" id="IPR050678">
    <property type="entry name" value="DNA_Partitioning_ATPase"/>
</dbReference>
<dbReference type="SUPFAM" id="SSF52540">
    <property type="entry name" value="P-loop containing nucleoside triphosphate hydrolases"/>
    <property type="match status" value="1"/>
</dbReference>
<sequence>MNVLRFNEALQQAARIALESGLPSQWPVRLVRDIYGRIRFAVNCTLQEYPDDARRRLESALAGFGAYATKGEVMFRDDFANPDAIFNSPDWHETTIPAGFNSDDAQQPDWVISVLDRQIIGQDWLKPLPSQAQHPQRIVFYGLKGGVGRSTALAMAAYGLARAGKRVLLVDFDLESPGLSGLLLPIARVAEFGLVDWFVEDAVGQGEALLQNLVSSSPLAETTTGAIRIAAAMGQSETAYLSKLARIYADIPRAGGAERFPARMQQVLTLLEAQEQPDVVLIDSRAGLHDIAAISITRLADIALLFAGDSAQNWQGYQQLFAHWQHRPDVCRQVRERLAIVQALAPKHNREARAKSFLEQSYELFSNTLYDEIAPPKSRETFLSAEATDRFNPPMEDESAPHFPIRVDWDEVFQEFNPLVRPEHGGVSYAEIDAKFGALIAWITSRVNGG</sequence>
<dbReference type="RefSeq" id="WP_153247612.1">
    <property type="nucleotide sequence ID" value="NZ_CP044205.1"/>
</dbReference>
<name>A0A5Q0BHM6_9GAMM</name>
<evidence type="ECO:0000259" key="1">
    <source>
        <dbReference type="Pfam" id="PF13614"/>
    </source>
</evidence>
<dbReference type="EMBL" id="CP044205">
    <property type="protein sequence ID" value="QFY41628.1"/>
    <property type="molecule type" value="Genomic_DNA"/>
</dbReference>
<dbReference type="InterPro" id="IPR025669">
    <property type="entry name" value="AAA_dom"/>
</dbReference>
<dbReference type="PANTHER" id="PTHR13696">
    <property type="entry name" value="P-LOOP CONTAINING NUCLEOSIDE TRIPHOSPHATE HYDROLASE"/>
    <property type="match status" value="1"/>
</dbReference>
<proteinExistence type="predicted"/>
<dbReference type="NCBIfam" id="NF047398">
    <property type="entry name" value="AAA_KGGVGR"/>
    <property type="match status" value="1"/>
</dbReference>
<reference evidence="2 3" key="1">
    <citation type="submission" date="2019-09" db="EMBL/GenBank/DDBJ databases">
        <title>Ecophysiology of the spiral-shaped methanotroph Methylospira mobilis as revealed by the complete genome sequence.</title>
        <authorList>
            <person name="Oshkin I.Y."/>
            <person name="Dedysh S.N."/>
            <person name="Miroshnikov K."/>
            <person name="Danilova O.V."/>
            <person name="Hakobyan A."/>
            <person name="Liesack W."/>
        </authorList>
    </citation>
    <scope>NUCLEOTIDE SEQUENCE [LARGE SCALE GENOMIC DNA]</scope>
    <source>
        <strain evidence="2 3">Shm1</strain>
    </source>
</reference>
<dbReference type="InParanoid" id="A0A5Q0BHM6"/>
<keyword evidence="3" id="KW-1185">Reference proteome</keyword>